<comment type="similarity">
    <text evidence="8">Belongs to the two pore domain potassium channel (TC 1.A.1.8) family.</text>
</comment>
<feature type="transmembrane region" description="Helical" evidence="9">
    <location>
        <begin position="290"/>
        <end position="309"/>
    </location>
</feature>
<evidence type="ECO:0000256" key="5">
    <source>
        <dbReference type="ARBA" id="ARBA00023065"/>
    </source>
</evidence>
<evidence type="ECO:0000256" key="7">
    <source>
        <dbReference type="ARBA" id="ARBA00023303"/>
    </source>
</evidence>
<dbReference type="Proteomes" id="UP000218231">
    <property type="component" value="Unassembled WGS sequence"/>
</dbReference>
<dbReference type="GO" id="GO:0030322">
    <property type="term" value="P:stabilization of membrane potential"/>
    <property type="evidence" value="ECO:0007669"/>
    <property type="project" value="TreeGrafter"/>
</dbReference>
<keyword evidence="5 8" id="KW-0406">Ion transport</keyword>
<keyword evidence="6 9" id="KW-0472">Membrane</keyword>
<feature type="domain" description="Potassium channel" evidence="10">
    <location>
        <begin position="243"/>
        <end position="316"/>
    </location>
</feature>
<comment type="caution">
    <text evidence="11">The sequence shown here is derived from an EMBL/GenBank/DDBJ whole genome shotgun (WGS) entry which is preliminary data.</text>
</comment>
<reference evidence="11 12" key="1">
    <citation type="journal article" date="2017" name="Curr. Biol.">
        <title>Genome architecture and evolution of a unichromosomal asexual nematode.</title>
        <authorList>
            <person name="Fradin H."/>
            <person name="Zegar C."/>
            <person name="Gutwein M."/>
            <person name="Lucas J."/>
            <person name="Kovtun M."/>
            <person name="Corcoran D."/>
            <person name="Baugh L.R."/>
            <person name="Kiontke K."/>
            <person name="Gunsalus K."/>
            <person name="Fitch D.H."/>
            <person name="Piano F."/>
        </authorList>
    </citation>
    <scope>NUCLEOTIDE SEQUENCE [LARGE SCALE GENOMIC DNA]</scope>
    <source>
        <strain evidence="11">PF1309</strain>
    </source>
</reference>
<keyword evidence="4 9" id="KW-1133">Transmembrane helix</keyword>
<sequence length="455" mass="52117">MRAYGLKHPVIRKSTSNVVDTVVSTTKNAKDKDKQNLTMSKAKRVFMKLRSVLRIASAHLALYLFVIFYILTGAYIFHVFEGQHEIETHAIHRRQVQQLRHEIIEKIAATDKANEVDDLLRYFLKNISYMHISLDNYLIYNDPTQRIQMRWTYPASILFSFTILTTIGYGNLSPTIGWCKIATMIYGAIGIPLFLITIADLGRFSKTAIMTVVQAIYKKELKKPGEPQRFLREIAEVLLVIFMFIVFIAIGSVLILMWEDQLTYFDSVYFSYMSLTTIGLGDIVPRRMDFLLPTLIYLTIGLWLTTALVEQLADVFRLVHYAGRQVTDVKRITVWLGGRKLSVGGLIRTVGRRVGISDNLIGQINWDSTIAQALDGHLPPALPIFPWHFQDFLEHDPPLIDLSIDLDQADSSFYCSKPPRPKTRRDSQMSAPILNYKRTKFDEVSLFNSTTYMDA</sequence>
<dbReference type="GO" id="GO:0015271">
    <property type="term" value="F:outward rectifier potassium channel activity"/>
    <property type="evidence" value="ECO:0007669"/>
    <property type="project" value="TreeGrafter"/>
</dbReference>
<dbReference type="Gene3D" id="1.10.287.70">
    <property type="match status" value="1"/>
</dbReference>
<name>A0A2A2KXF8_9BILA</name>
<dbReference type="InterPro" id="IPR003280">
    <property type="entry name" value="2pore_dom_K_chnl"/>
</dbReference>
<dbReference type="GO" id="GO:0005886">
    <property type="term" value="C:plasma membrane"/>
    <property type="evidence" value="ECO:0007669"/>
    <property type="project" value="TreeGrafter"/>
</dbReference>
<evidence type="ECO:0000313" key="11">
    <source>
        <dbReference type="EMBL" id="PAV78645.1"/>
    </source>
</evidence>
<evidence type="ECO:0000259" key="10">
    <source>
        <dbReference type="Pfam" id="PF07885"/>
    </source>
</evidence>
<feature type="transmembrane region" description="Helical" evidence="9">
    <location>
        <begin position="181"/>
        <end position="201"/>
    </location>
</feature>
<evidence type="ECO:0000256" key="6">
    <source>
        <dbReference type="ARBA" id="ARBA00023136"/>
    </source>
</evidence>
<dbReference type="EMBL" id="LIAE01007548">
    <property type="protein sequence ID" value="PAV78645.1"/>
    <property type="molecule type" value="Genomic_DNA"/>
</dbReference>
<dbReference type="PRINTS" id="PR01333">
    <property type="entry name" value="2POREKCHANEL"/>
</dbReference>
<gene>
    <name evidence="11" type="ORF">WR25_12816</name>
</gene>
<evidence type="ECO:0000256" key="9">
    <source>
        <dbReference type="SAM" id="Phobius"/>
    </source>
</evidence>
<keyword evidence="3 8" id="KW-0812">Transmembrane</keyword>
<evidence type="ECO:0000256" key="4">
    <source>
        <dbReference type="ARBA" id="ARBA00022989"/>
    </source>
</evidence>
<proteinExistence type="inferred from homology"/>
<evidence type="ECO:0000256" key="3">
    <source>
        <dbReference type="ARBA" id="ARBA00022692"/>
    </source>
</evidence>
<dbReference type="PANTHER" id="PTHR11003:SF111">
    <property type="entry name" value="POTASSIUM CHANNEL DOMAIN-CONTAINING PROTEIN"/>
    <property type="match status" value="1"/>
</dbReference>
<evidence type="ECO:0000256" key="2">
    <source>
        <dbReference type="ARBA" id="ARBA00022448"/>
    </source>
</evidence>
<dbReference type="OrthoDB" id="297496at2759"/>
<evidence type="ECO:0000256" key="1">
    <source>
        <dbReference type="ARBA" id="ARBA00004141"/>
    </source>
</evidence>
<keyword evidence="2 8" id="KW-0813">Transport</keyword>
<protein>
    <recommendedName>
        <fullName evidence="10">Potassium channel domain-containing protein</fullName>
    </recommendedName>
</protein>
<dbReference type="Pfam" id="PF07885">
    <property type="entry name" value="Ion_trans_2"/>
    <property type="match status" value="2"/>
</dbReference>
<keyword evidence="12" id="KW-1185">Reference proteome</keyword>
<feature type="transmembrane region" description="Helical" evidence="9">
    <location>
        <begin position="52"/>
        <end position="77"/>
    </location>
</feature>
<dbReference type="InterPro" id="IPR013099">
    <property type="entry name" value="K_chnl_dom"/>
</dbReference>
<dbReference type="AlphaFoldDB" id="A0A2A2KXF8"/>
<evidence type="ECO:0000256" key="8">
    <source>
        <dbReference type="RuleBase" id="RU003857"/>
    </source>
</evidence>
<accession>A0A2A2KXF8</accession>
<keyword evidence="7 8" id="KW-0407">Ion channel</keyword>
<dbReference type="STRING" id="2018661.A0A2A2KXF8"/>
<feature type="transmembrane region" description="Helical" evidence="9">
    <location>
        <begin position="237"/>
        <end position="258"/>
    </location>
</feature>
<evidence type="ECO:0000313" key="12">
    <source>
        <dbReference type="Proteomes" id="UP000218231"/>
    </source>
</evidence>
<dbReference type="GO" id="GO:0022841">
    <property type="term" value="F:potassium ion leak channel activity"/>
    <property type="evidence" value="ECO:0007669"/>
    <property type="project" value="TreeGrafter"/>
</dbReference>
<dbReference type="SUPFAM" id="SSF81324">
    <property type="entry name" value="Voltage-gated potassium channels"/>
    <property type="match status" value="2"/>
</dbReference>
<feature type="transmembrane region" description="Helical" evidence="9">
    <location>
        <begin position="151"/>
        <end position="169"/>
    </location>
</feature>
<organism evidence="11 12">
    <name type="scientific">Diploscapter pachys</name>
    <dbReference type="NCBI Taxonomy" id="2018661"/>
    <lineage>
        <taxon>Eukaryota</taxon>
        <taxon>Metazoa</taxon>
        <taxon>Ecdysozoa</taxon>
        <taxon>Nematoda</taxon>
        <taxon>Chromadorea</taxon>
        <taxon>Rhabditida</taxon>
        <taxon>Rhabditina</taxon>
        <taxon>Rhabditomorpha</taxon>
        <taxon>Rhabditoidea</taxon>
        <taxon>Rhabditidae</taxon>
        <taxon>Diploscapter</taxon>
    </lineage>
</organism>
<dbReference type="PANTHER" id="PTHR11003">
    <property type="entry name" value="POTASSIUM CHANNEL, SUBFAMILY K"/>
    <property type="match status" value="1"/>
</dbReference>
<feature type="transmembrane region" description="Helical" evidence="9">
    <location>
        <begin position="264"/>
        <end position="283"/>
    </location>
</feature>
<comment type="subcellular location">
    <subcellularLocation>
        <location evidence="1">Membrane</location>
        <topology evidence="1">Multi-pass membrane protein</topology>
    </subcellularLocation>
</comment>
<feature type="domain" description="Potassium channel" evidence="10">
    <location>
        <begin position="147"/>
        <end position="204"/>
    </location>
</feature>